<feature type="transmembrane region" description="Helical" evidence="3">
    <location>
        <begin position="72"/>
        <end position="91"/>
    </location>
</feature>
<dbReference type="Pfam" id="PF03816">
    <property type="entry name" value="LytR_cpsA_psr"/>
    <property type="match status" value="1"/>
</dbReference>
<dbReference type="NCBIfam" id="TIGR00350">
    <property type="entry name" value="lytR_cpsA_psr"/>
    <property type="match status" value="1"/>
</dbReference>
<feature type="compositionally biased region" description="Low complexity" evidence="2">
    <location>
        <begin position="538"/>
        <end position="560"/>
    </location>
</feature>
<feature type="compositionally biased region" description="Polar residues" evidence="2">
    <location>
        <begin position="578"/>
        <end position="592"/>
    </location>
</feature>
<feature type="domain" description="Cell envelope-related transcriptional attenuator" evidence="4">
    <location>
        <begin position="245"/>
        <end position="398"/>
    </location>
</feature>
<evidence type="ECO:0000313" key="6">
    <source>
        <dbReference type="Proteomes" id="UP001524435"/>
    </source>
</evidence>
<dbReference type="RefSeq" id="WP_256197181.1">
    <property type="nucleotide sequence ID" value="NZ_JANGCH010000001.1"/>
</dbReference>
<dbReference type="PANTHER" id="PTHR33392:SF6">
    <property type="entry name" value="POLYISOPRENYL-TEICHOIC ACID--PEPTIDOGLYCAN TEICHOIC ACID TRANSFERASE TAGU"/>
    <property type="match status" value="1"/>
</dbReference>
<dbReference type="EMBL" id="JANGCH010000001">
    <property type="protein sequence ID" value="MCQ5120646.1"/>
    <property type="molecule type" value="Genomic_DNA"/>
</dbReference>
<organism evidence="5 6">
    <name type="scientific">Massilicoli timonensis</name>
    <dbReference type="NCBI Taxonomy" id="2015901"/>
    <lineage>
        <taxon>Bacteria</taxon>
        <taxon>Bacillati</taxon>
        <taxon>Bacillota</taxon>
        <taxon>Erysipelotrichia</taxon>
        <taxon>Erysipelotrichales</taxon>
        <taxon>Erysipelotrichaceae</taxon>
        <taxon>Massilicoli</taxon>
    </lineage>
</organism>
<evidence type="ECO:0000259" key="4">
    <source>
        <dbReference type="Pfam" id="PF03816"/>
    </source>
</evidence>
<comment type="caution">
    <text evidence="5">The sequence shown here is derived from an EMBL/GenBank/DDBJ whole genome shotgun (WGS) entry which is preliminary data.</text>
</comment>
<dbReference type="InterPro" id="IPR004474">
    <property type="entry name" value="LytR_CpsA_psr"/>
</dbReference>
<name>A0ABT1SHF5_9FIRM</name>
<dbReference type="Gene3D" id="3.40.190.10">
    <property type="entry name" value="Periplasmic binding protein-like II"/>
    <property type="match status" value="1"/>
</dbReference>
<dbReference type="PANTHER" id="PTHR33392">
    <property type="entry name" value="POLYISOPRENYL-TEICHOIC ACID--PEPTIDOGLYCAN TEICHOIC ACID TRANSFERASE TAGU"/>
    <property type="match status" value="1"/>
</dbReference>
<evidence type="ECO:0000313" key="5">
    <source>
        <dbReference type="EMBL" id="MCQ5120646.1"/>
    </source>
</evidence>
<keyword evidence="3" id="KW-1133">Transmembrane helix</keyword>
<dbReference type="InterPro" id="IPR050922">
    <property type="entry name" value="LytR/CpsA/Psr_CW_biosynth"/>
</dbReference>
<evidence type="ECO:0000256" key="1">
    <source>
        <dbReference type="ARBA" id="ARBA00006068"/>
    </source>
</evidence>
<feature type="transmembrane region" description="Helical" evidence="3">
    <location>
        <begin position="39"/>
        <end position="60"/>
    </location>
</feature>
<keyword evidence="6" id="KW-1185">Reference proteome</keyword>
<dbReference type="Proteomes" id="UP001524435">
    <property type="component" value="Unassembled WGS sequence"/>
</dbReference>
<comment type="similarity">
    <text evidence="1">Belongs to the LytR/CpsA/Psr (LCP) family.</text>
</comment>
<dbReference type="Gene3D" id="3.40.630.190">
    <property type="entry name" value="LCP protein"/>
    <property type="match status" value="1"/>
</dbReference>
<sequence length="592" mass="66143">MKLLKSRKFWDALLAVLFVAAGSYLVYRLYAFRFLPDKYLYMIILILVLLALIFILMIFAKVKEWIQWIKRVLIVLLCIGLTFAAVTIGNVESSTRKITAAETIGYTNIHVVVRNDSGIDAIADLSDKKVLIQDGNDKEYGEYVKKKITASKKAKDVTFEEKLDYSTMISDLLNEKCDAIVITDAAYQTLGQSIAAVKSDTGIIQTYKKKKTITANGSEKDIRYETFTIFITGNEGTGDINTDNNSDVNMLLIVNPLAAHVEMISIPRDSFVPNPALGNRNDKLTHTGSSGSENTVTAIEQLFGIDVDFYLKLNFSSVIEIVDALDGIDIDIPLDFCEQDENRSFAQEDLICLSKGEQRIDGREALAYARHRHSYVDQDLSRNQAQQRVFQAIVKRMLHIGNVGKIEKLMDIATRLCATNMPIEQVTNFISYQLDHPQEWTFSSISLNNGYSDMLATASMGSALPLSVYLLNKDDIQAVIDRYQELCELMNFSTFAFDLNNLEKDRVYVSSDYNFLWAGDNTSQWEAVVNEETILPDTPTQTPSEPSEPTTPTQPSEPSTGGNEETTAPSEPDEGNTETDPSTPDTSQTVQP</sequence>
<proteinExistence type="inferred from homology"/>
<keyword evidence="3" id="KW-0472">Membrane</keyword>
<feature type="region of interest" description="Disordered" evidence="2">
    <location>
        <begin position="536"/>
        <end position="592"/>
    </location>
</feature>
<protein>
    <submittedName>
        <fullName evidence="5">LCP family protein</fullName>
    </submittedName>
</protein>
<gene>
    <name evidence="5" type="ORF">NE663_00020</name>
</gene>
<dbReference type="SUPFAM" id="SSF53850">
    <property type="entry name" value="Periplasmic binding protein-like II"/>
    <property type="match status" value="1"/>
</dbReference>
<keyword evidence="3" id="KW-0812">Transmembrane</keyword>
<feature type="transmembrane region" description="Helical" evidence="3">
    <location>
        <begin position="9"/>
        <end position="27"/>
    </location>
</feature>
<accession>A0ABT1SHF5</accession>
<evidence type="ECO:0000256" key="3">
    <source>
        <dbReference type="SAM" id="Phobius"/>
    </source>
</evidence>
<reference evidence="5 6" key="1">
    <citation type="submission" date="2022-06" db="EMBL/GenBank/DDBJ databases">
        <title>Isolation of gut microbiota from human fecal samples.</title>
        <authorList>
            <person name="Pamer E.G."/>
            <person name="Barat B."/>
            <person name="Waligurski E."/>
            <person name="Medina S."/>
            <person name="Paddock L."/>
            <person name="Mostad J."/>
        </authorList>
    </citation>
    <scope>NUCLEOTIDE SEQUENCE [LARGE SCALE GENOMIC DNA]</scope>
    <source>
        <strain evidence="5 6">DFI.6.1</strain>
    </source>
</reference>
<evidence type="ECO:0000256" key="2">
    <source>
        <dbReference type="SAM" id="MobiDB-lite"/>
    </source>
</evidence>